<feature type="region of interest" description="Disordered" evidence="1">
    <location>
        <begin position="183"/>
        <end position="205"/>
    </location>
</feature>
<comment type="caution">
    <text evidence="2">The sequence shown here is derived from an EMBL/GenBank/DDBJ whole genome shotgun (WGS) entry which is preliminary data.</text>
</comment>
<dbReference type="RefSeq" id="WP_230271673.1">
    <property type="nucleotide sequence ID" value="NZ_JAJKFW010000006.1"/>
</dbReference>
<accession>A0ABS8NG83</accession>
<evidence type="ECO:0000313" key="2">
    <source>
        <dbReference type="EMBL" id="MCC9641501.1"/>
    </source>
</evidence>
<dbReference type="EMBL" id="JAJKFW010000006">
    <property type="protein sequence ID" value="MCC9641501.1"/>
    <property type="molecule type" value="Genomic_DNA"/>
</dbReference>
<proteinExistence type="predicted"/>
<evidence type="ECO:0000256" key="1">
    <source>
        <dbReference type="SAM" id="MobiDB-lite"/>
    </source>
</evidence>
<sequence length="1150" mass="125938">MAASGQELPPPRRTSRFKTALVLLVVCLTTGLLLKSLLPQTVGEQARRFLEKKLDEHYADWDVSVHRGTFLAGTGLVFEQIEIRPKSNSPRLMNGWWAEHPAVSIDRLTVFADLDPQKWMNGESPLNTRRMAVEGVVANLDVGLDNSLSLASLLPLPQMGPACPRIDLHNVITNVNFETARARPNAAGHAVSTNGPGGTPPSGQPLQLRWSSIAISTETGVAANREQPAPVHKLLFAKGESSFSGPIEFALEHQASGAEDPLRIKTTIQAFQLDETVVSKIRPRISQWFPDDSRVSLRGDLSAEYNRVGETDDFEIDLEVHQGNLADKRLPASISNARGRLLISPQQIKLYPTQALFGDAHCTIRGTTQLRRLAATKFDLGLTDLQLTGEGLTLDRAFAEAMPEKVHRLWQRYQARGRLNLRAHATNPAPLTSKAWALESEVDIRGVDVQFDKFPYPVQQLVGTIHIADGFATTERLTGRAGGQRLNCAFRVPVHLNPDAPRVHTKQITVQTEGAVLIDDALITALTPREESEPSSFAETSTRSVSKVERFVRSLRPRGAVEWATATLQTDASGKSTRQFDFRVSGGTLRYDKFPYPLYNVEGRVQIKDNLVRLIGFTANNAGSAKVDCNGLYQIPVTSDPDKPTIASPQESDLHLRFQLVDLAMDQSLRGSLPESTRHIWDSLAPGGTLDRLDVHIHQSGTQPLDLTLVADQNETEQVTPDSLSLRPTAVPYRMDIIGGHVEYRDHQVLISNLIGRHDASRLVADGKCVQHPSGRWLLSMDLHSGCRLVPDEEFVASLPEQVGRALRALDLRGPISLRGKTNLLLADDDSTTPIMDWDVLLQLEGNRIADVGPVHSLRGEIQVQGVRDAEVLQAYGNMALDSMHAYGLQITSVRGPFSITNEQLLLGENAKLPPSNSPDSYIQDADGSGVPIVGALFGGKLSLSGGVLLSTGDFEIDTALGNAQIATCLAEVGQSRTGITGRFDGDSHLEGRLGDLDLLKGSGRGSISGANLYQLPYLVQVLNLLRIKATEDVAFTNGETEFSIFGEDLNFNRLVLWGDLVALEGGGTLSRREHLDLSFNTRVSPQNLFSKVISPLRDNRYTLWTIEVDGPIEAPTIRRRSLSGITQTMEDWFPGMVRATTADGTNVNR</sequence>
<evidence type="ECO:0000313" key="3">
    <source>
        <dbReference type="Proteomes" id="UP001430306"/>
    </source>
</evidence>
<keyword evidence="3" id="KW-1185">Reference proteome</keyword>
<gene>
    <name evidence="2" type="ORF">LOC71_04395</name>
</gene>
<reference evidence="2" key="1">
    <citation type="submission" date="2021-11" db="EMBL/GenBank/DDBJ databases">
        <title>Genome sequence.</title>
        <authorList>
            <person name="Sun Q."/>
        </authorList>
    </citation>
    <scope>NUCLEOTIDE SEQUENCE</scope>
    <source>
        <strain evidence="2">JC740</strain>
    </source>
</reference>
<protein>
    <recommendedName>
        <fullName evidence="4">AsmA-like C-terminal domain-containing protein</fullName>
    </recommendedName>
</protein>
<name>A0ABS8NG83_9BACT</name>
<evidence type="ECO:0008006" key="4">
    <source>
        <dbReference type="Google" id="ProtNLM"/>
    </source>
</evidence>
<dbReference type="Proteomes" id="UP001430306">
    <property type="component" value="Unassembled WGS sequence"/>
</dbReference>
<organism evidence="2 3">
    <name type="scientific">Rhodopirellula halodulae</name>
    <dbReference type="NCBI Taxonomy" id="2894198"/>
    <lineage>
        <taxon>Bacteria</taxon>
        <taxon>Pseudomonadati</taxon>
        <taxon>Planctomycetota</taxon>
        <taxon>Planctomycetia</taxon>
        <taxon>Pirellulales</taxon>
        <taxon>Pirellulaceae</taxon>
        <taxon>Rhodopirellula</taxon>
    </lineage>
</organism>